<sequence>MKAAHVKFFPYFLLGFSPFRRWGRWLFQEFLLELLLLFMELLRLRRLNGLQ</sequence>
<reference evidence="1 2" key="1">
    <citation type="submission" date="2020-07" db="EMBL/GenBank/DDBJ databases">
        <authorList>
            <person name="Pothier F. J."/>
        </authorList>
    </citation>
    <scope>NUCLEOTIDE SEQUENCE [LARGE SCALE GENOMIC DNA]</scope>
    <source>
        <strain evidence="1 2">CFBP 498</strain>
    </source>
</reference>
<dbReference type="Proteomes" id="UP000515406">
    <property type="component" value="Chromosome"/>
</dbReference>
<protein>
    <submittedName>
        <fullName evidence="1">Uncharacterized protein</fullName>
    </submittedName>
</protein>
<accession>A0A6V7CPV6</accession>
<name>A0A6V7CPV6_9XANT</name>
<keyword evidence="2" id="KW-1185">Reference proteome</keyword>
<dbReference type="EMBL" id="LR828257">
    <property type="protein sequence ID" value="CAD0319772.1"/>
    <property type="molecule type" value="Genomic_DNA"/>
</dbReference>
<evidence type="ECO:0000313" key="2">
    <source>
        <dbReference type="Proteomes" id="UP000515406"/>
    </source>
</evidence>
<evidence type="ECO:0000313" key="1">
    <source>
        <dbReference type="EMBL" id="CAD0319772.1"/>
    </source>
</evidence>
<proteinExistence type="predicted"/>
<dbReference type="EMBL" id="LR828257">
    <property type="protein sequence ID" value="CAD0319764.1"/>
    <property type="molecule type" value="Genomic_DNA"/>
</dbReference>
<dbReference type="AlphaFoldDB" id="A0A6V7CPV6"/>
<gene>
    <name evidence="1" type="ORF">CFBP498_15330</name>
</gene>
<organism evidence="1 2">
    <name type="scientific">Xanthomonas hortorum pv. vitians</name>
    <dbReference type="NCBI Taxonomy" id="83224"/>
    <lineage>
        <taxon>Bacteria</taxon>
        <taxon>Pseudomonadati</taxon>
        <taxon>Pseudomonadota</taxon>
        <taxon>Gammaproteobacteria</taxon>
        <taxon>Lysobacterales</taxon>
        <taxon>Lysobacteraceae</taxon>
        <taxon>Xanthomonas</taxon>
    </lineage>
</organism>